<dbReference type="EMBL" id="BAAATZ010000034">
    <property type="protein sequence ID" value="GAA2737255.1"/>
    <property type="molecule type" value="Genomic_DNA"/>
</dbReference>
<sequence length="500" mass="54846">MARADTNAPATGEREPVRAWDAGRPDAAGAPAGKLAAQVARRIEDDIIRLGWPVGRNLGSEAELRDRYGVSRSVLREAARLVEHHQVARMRRGPGGGLLVTAPDAAPASHAMVIYLDYVGTGVEDVMYARLLLEPPAAALAAERLTEDGIARLRRALREEEERSGEPGVWSQNPLHVLLAELSGNPALHLFVDMLARLTTWYAHHSRHMPRAKAEQAKELSRHAHVRVVDAVVAGDGGRAQAYLTDHLNVIADWLREYRAPEGVRPPQADSRLVGGPGAKLAEMTAARIHDEIAADGWRDGRVLGSEADLLARYGISRSVLREAVRLLEYHQVARMRRGPGGGLVVTVPEPDASVDTMALYLDYQGVTAEDLRLVRDAVELGTLRRVAARRDEPEVGTRLHAVLERTAEPVAPGLSGADLFHTELADLSGNPVLSVFLRILTELWARHTSAQEQPLPGAESAAEVERIHHRILEAILEGDESVAHHRMRRHLEALTTWYH</sequence>
<dbReference type="InterPro" id="IPR036388">
    <property type="entry name" value="WH-like_DNA-bd_sf"/>
</dbReference>
<evidence type="ECO:0000256" key="4">
    <source>
        <dbReference type="SAM" id="MobiDB-lite"/>
    </source>
</evidence>
<feature type="compositionally biased region" description="Basic and acidic residues" evidence="4">
    <location>
        <begin position="12"/>
        <end position="24"/>
    </location>
</feature>
<dbReference type="PANTHER" id="PTHR43537">
    <property type="entry name" value="TRANSCRIPTIONAL REGULATOR, GNTR FAMILY"/>
    <property type="match status" value="1"/>
</dbReference>
<dbReference type="SUPFAM" id="SSF48008">
    <property type="entry name" value="GntR ligand-binding domain-like"/>
    <property type="match status" value="2"/>
</dbReference>
<dbReference type="PROSITE" id="PS50949">
    <property type="entry name" value="HTH_GNTR"/>
    <property type="match status" value="2"/>
</dbReference>
<comment type="caution">
    <text evidence="6">The sequence shown here is derived from an EMBL/GenBank/DDBJ whole genome shotgun (WGS) entry which is preliminary data.</text>
</comment>
<evidence type="ECO:0000256" key="2">
    <source>
        <dbReference type="ARBA" id="ARBA00023125"/>
    </source>
</evidence>
<name>A0ABP6H5L0_9ACTN</name>
<evidence type="ECO:0000313" key="7">
    <source>
        <dbReference type="Proteomes" id="UP001501842"/>
    </source>
</evidence>
<reference evidence="7" key="1">
    <citation type="journal article" date="2019" name="Int. J. Syst. Evol. Microbiol.">
        <title>The Global Catalogue of Microorganisms (GCM) 10K type strain sequencing project: providing services to taxonomists for standard genome sequencing and annotation.</title>
        <authorList>
            <consortium name="The Broad Institute Genomics Platform"/>
            <consortium name="The Broad Institute Genome Sequencing Center for Infectious Disease"/>
            <person name="Wu L."/>
            <person name="Ma J."/>
        </authorList>
    </citation>
    <scope>NUCLEOTIDE SEQUENCE [LARGE SCALE GENOMIC DNA]</scope>
    <source>
        <strain evidence="7">JCM 8201</strain>
    </source>
</reference>
<keyword evidence="1" id="KW-0805">Transcription regulation</keyword>
<keyword evidence="2" id="KW-0238">DNA-binding</keyword>
<dbReference type="SMART" id="SM00345">
    <property type="entry name" value="HTH_GNTR"/>
    <property type="match status" value="2"/>
</dbReference>
<evidence type="ECO:0000313" key="6">
    <source>
        <dbReference type="EMBL" id="GAA2737255.1"/>
    </source>
</evidence>
<dbReference type="SUPFAM" id="SSF46785">
    <property type="entry name" value="Winged helix' DNA-binding domain"/>
    <property type="match status" value="2"/>
</dbReference>
<dbReference type="Gene3D" id="1.10.10.10">
    <property type="entry name" value="Winged helix-like DNA-binding domain superfamily/Winged helix DNA-binding domain"/>
    <property type="match status" value="2"/>
</dbReference>
<dbReference type="InterPro" id="IPR011711">
    <property type="entry name" value="GntR_C"/>
</dbReference>
<feature type="region of interest" description="Disordered" evidence="4">
    <location>
        <begin position="1"/>
        <end position="31"/>
    </location>
</feature>
<dbReference type="InterPro" id="IPR036390">
    <property type="entry name" value="WH_DNA-bd_sf"/>
</dbReference>
<keyword evidence="3" id="KW-0804">Transcription</keyword>
<evidence type="ECO:0000259" key="5">
    <source>
        <dbReference type="PROSITE" id="PS50949"/>
    </source>
</evidence>
<evidence type="ECO:0000256" key="1">
    <source>
        <dbReference type="ARBA" id="ARBA00023015"/>
    </source>
</evidence>
<keyword evidence="7" id="KW-1185">Reference proteome</keyword>
<protein>
    <submittedName>
        <fullName evidence="6">FCD domain-containing protein</fullName>
    </submittedName>
</protein>
<dbReference type="PANTHER" id="PTHR43537:SF53">
    <property type="entry name" value="HTH-TYPE TRANSCRIPTIONAL REPRESSOR NANR"/>
    <property type="match status" value="1"/>
</dbReference>
<feature type="domain" description="HTH gntR-type" evidence="5">
    <location>
        <begin position="279"/>
        <end position="348"/>
    </location>
</feature>
<dbReference type="RefSeq" id="WP_344456797.1">
    <property type="nucleotide sequence ID" value="NZ_BAAATZ010000034.1"/>
</dbReference>
<feature type="domain" description="HTH gntR-type" evidence="5">
    <location>
        <begin position="33"/>
        <end position="103"/>
    </location>
</feature>
<dbReference type="Pfam" id="PF00392">
    <property type="entry name" value="GntR"/>
    <property type="match status" value="2"/>
</dbReference>
<organism evidence="6 7">
    <name type="scientific">Actinocorallia aurantiaca</name>
    <dbReference type="NCBI Taxonomy" id="46204"/>
    <lineage>
        <taxon>Bacteria</taxon>
        <taxon>Bacillati</taxon>
        <taxon>Actinomycetota</taxon>
        <taxon>Actinomycetes</taxon>
        <taxon>Streptosporangiales</taxon>
        <taxon>Thermomonosporaceae</taxon>
        <taxon>Actinocorallia</taxon>
    </lineage>
</organism>
<dbReference type="Pfam" id="PF07729">
    <property type="entry name" value="FCD"/>
    <property type="match status" value="2"/>
</dbReference>
<dbReference type="SMART" id="SM00895">
    <property type="entry name" value="FCD"/>
    <property type="match status" value="2"/>
</dbReference>
<gene>
    <name evidence="6" type="ORF">GCM10010439_66560</name>
</gene>
<dbReference type="Gene3D" id="1.20.120.530">
    <property type="entry name" value="GntR ligand-binding domain-like"/>
    <property type="match status" value="2"/>
</dbReference>
<dbReference type="InterPro" id="IPR000524">
    <property type="entry name" value="Tscrpt_reg_HTH_GntR"/>
</dbReference>
<proteinExistence type="predicted"/>
<dbReference type="InterPro" id="IPR008920">
    <property type="entry name" value="TF_FadR/GntR_C"/>
</dbReference>
<dbReference type="Proteomes" id="UP001501842">
    <property type="component" value="Unassembled WGS sequence"/>
</dbReference>
<accession>A0ABP6H5L0</accession>
<evidence type="ECO:0000256" key="3">
    <source>
        <dbReference type="ARBA" id="ARBA00023163"/>
    </source>
</evidence>